<accession>A0A8S5Q3T2</accession>
<reference evidence="1" key="1">
    <citation type="journal article" date="2021" name="Proc. Natl. Acad. Sci. U.S.A.">
        <title>A Catalog of Tens of Thousands of Viruses from Human Metagenomes Reveals Hidden Associations with Chronic Diseases.</title>
        <authorList>
            <person name="Tisza M.J."/>
            <person name="Buck C.B."/>
        </authorList>
    </citation>
    <scope>NUCLEOTIDE SEQUENCE</scope>
    <source>
        <strain evidence="1">CtYzH9</strain>
    </source>
</reference>
<dbReference type="EMBL" id="BK015574">
    <property type="protein sequence ID" value="DAE14007.1"/>
    <property type="molecule type" value="Genomic_DNA"/>
</dbReference>
<sequence length="29" mass="3284">MNDSWTVFGTCLNGRKPFSRFASSKNGQF</sequence>
<evidence type="ECO:0000313" key="1">
    <source>
        <dbReference type="EMBL" id="DAE14007.1"/>
    </source>
</evidence>
<proteinExistence type="predicted"/>
<protein>
    <submittedName>
        <fullName evidence="1">Uncharacterized protein</fullName>
    </submittedName>
</protein>
<name>A0A8S5Q3T2_9CAUD</name>
<organism evidence="1">
    <name type="scientific">Myoviridae sp. ctYzH9</name>
    <dbReference type="NCBI Taxonomy" id="2825126"/>
    <lineage>
        <taxon>Viruses</taxon>
        <taxon>Duplodnaviria</taxon>
        <taxon>Heunggongvirae</taxon>
        <taxon>Uroviricota</taxon>
        <taxon>Caudoviricetes</taxon>
    </lineage>
</organism>